<sequence length="354" mass="37607">MNFSSTVRGCLMAGALGDSFGYLIERDDLASIKNRFGNEGLLDLSQSDAPVHFSDDTQLTLFTLDGLIEAIDWANQGIAADHLACLWLAYLRWLRTQGEQIPENAPQPPRRWLDQQQVLLHRRDPGKACLSSLLSGDMGTIQKPIAAEAKGCGSVMRSAPFGLIPHLDAELAARMSLNAAALTHGHPVAYQASAAFSWLIHQLAVKRLSLAEAMTSMKGYLETLSAESVLLGAVQDALRLASEQTGASYPAGAELSSALGLGWVAEEALALACYCALVTEPEATSPTAHYLTAIRVAANHDGDSDSVAAITGNILGAHYGEACLPTGWLLAAEAPELIYAMADEFVRVTGSEAS</sequence>
<proteinExistence type="inferred from homology"/>
<dbReference type="RefSeq" id="WP_045074603.1">
    <property type="nucleotide sequence ID" value="NZ_CP011005.1"/>
</dbReference>
<gene>
    <name evidence="4" type="ORF">UM93_06940</name>
</gene>
<dbReference type="PANTHER" id="PTHR16222">
    <property type="entry name" value="ADP-RIBOSYLGLYCOHYDROLASE"/>
    <property type="match status" value="1"/>
</dbReference>
<evidence type="ECO:0000256" key="2">
    <source>
        <dbReference type="ARBA" id="ARBA00022801"/>
    </source>
</evidence>
<dbReference type="OrthoDB" id="4871367at2"/>
<dbReference type="AlphaFoldDB" id="A0A0D4BYA8"/>
<comment type="similarity">
    <text evidence="1">Belongs to the ADP-ribosylglycohydrolase family.</text>
</comment>
<dbReference type="PATRIC" id="fig|1618207.4.peg.1407"/>
<keyword evidence="2" id="KW-0378">Hydrolase</keyword>
<feature type="binding site" evidence="3">
    <location>
        <position position="305"/>
    </location>
    <ligand>
        <name>Mg(2+)</name>
        <dbReference type="ChEBI" id="CHEBI:18420"/>
        <label>2</label>
    </ligand>
</feature>
<dbReference type="SUPFAM" id="SSF101478">
    <property type="entry name" value="ADP-ribosylglycohydrolase"/>
    <property type="match status" value="1"/>
</dbReference>
<feature type="binding site" evidence="3">
    <location>
        <position position="303"/>
    </location>
    <ligand>
        <name>Mg(2+)</name>
        <dbReference type="ChEBI" id="CHEBI:18420"/>
        <label>1</label>
    </ligand>
</feature>
<protein>
    <submittedName>
        <fullName evidence="4">Crystallin</fullName>
    </submittedName>
</protein>
<evidence type="ECO:0000313" key="5">
    <source>
        <dbReference type="Proteomes" id="UP000061839"/>
    </source>
</evidence>
<dbReference type="Gene3D" id="1.10.4080.10">
    <property type="entry name" value="ADP-ribosylation/Crystallin J1"/>
    <property type="match status" value="1"/>
</dbReference>
<accession>A0A0D4BYA8</accession>
<comment type="cofactor">
    <cofactor evidence="3">
        <name>Mg(2+)</name>
        <dbReference type="ChEBI" id="CHEBI:18420"/>
    </cofactor>
    <text evidence="3">Binds 2 magnesium ions per subunit.</text>
</comment>
<keyword evidence="3" id="KW-0479">Metal-binding</keyword>
<dbReference type="InterPro" id="IPR050792">
    <property type="entry name" value="ADP-ribosylglycohydrolase"/>
</dbReference>
<dbReference type="InterPro" id="IPR036705">
    <property type="entry name" value="Ribosyl_crysJ1_sf"/>
</dbReference>
<dbReference type="EMBL" id="CP011005">
    <property type="protein sequence ID" value="AJT41318.1"/>
    <property type="molecule type" value="Genomic_DNA"/>
</dbReference>
<evidence type="ECO:0000313" key="4">
    <source>
        <dbReference type="EMBL" id="AJT41318.1"/>
    </source>
</evidence>
<feature type="binding site" evidence="3">
    <location>
        <position position="306"/>
    </location>
    <ligand>
        <name>Mg(2+)</name>
        <dbReference type="ChEBI" id="CHEBI:18420"/>
        <label>1</label>
    </ligand>
</feature>
<dbReference type="KEGG" id="ari:UM93_06940"/>
<keyword evidence="3" id="KW-0460">Magnesium</keyword>
<name>A0A0D4BYA8_9MICC</name>
<feature type="binding site" evidence="3">
    <location>
        <position position="54"/>
    </location>
    <ligand>
        <name>Mg(2+)</name>
        <dbReference type="ChEBI" id="CHEBI:18420"/>
        <label>1</label>
    </ligand>
</feature>
<dbReference type="Pfam" id="PF03747">
    <property type="entry name" value="ADP_ribosyl_GH"/>
    <property type="match status" value="1"/>
</dbReference>
<dbReference type="STRING" id="1618207.UM93_06940"/>
<feature type="binding site" evidence="3">
    <location>
        <position position="55"/>
    </location>
    <ligand>
        <name>Mg(2+)</name>
        <dbReference type="ChEBI" id="CHEBI:18420"/>
        <label>1</label>
    </ligand>
</feature>
<evidence type="ECO:0000256" key="3">
    <source>
        <dbReference type="PIRSR" id="PIRSR605502-1"/>
    </source>
</evidence>
<dbReference type="Proteomes" id="UP000061839">
    <property type="component" value="Chromosome"/>
</dbReference>
<dbReference type="GO" id="GO:0016787">
    <property type="term" value="F:hydrolase activity"/>
    <property type="evidence" value="ECO:0007669"/>
    <property type="project" value="UniProtKB-KW"/>
</dbReference>
<dbReference type="GO" id="GO:0046872">
    <property type="term" value="F:metal ion binding"/>
    <property type="evidence" value="ECO:0007669"/>
    <property type="project" value="UniProtKB-KW"/>
</dbReference>
<dbReference type="InterPro" id="IPR005502">
    <property type="entry name" value="Ribosyl_crysJ1"/>
</dbReference>
<dbReference type="HOGENOM" id="CLU_024566_7_1_11"/>
<reference evidence="4 5" key="1">
    <citation type="journal article" date="2015" name="Genome Announc.">
        <title>Complete Genome Sequencing of Protease-Producing Novel Arthrobacter sp. Strain IHBB 11108 Using PacBio Single-Molecule Real-Time Sequencing Technology.</title>
        <authorList>
            <person name="Kiran S."/>
            <person name="Swarnkar M.K."/>
            <person name="Pal M."/>
            <person name="Thakur R."/>
            <person name="Tewari R."/>
            <person name="Singh A.K."/>
            <person name="Gulati A."/>
        </authorList>
    </citation>
    <scope>NUCLEOTIDE SEQUENCE [LARGE SCALE GENOMIC DNA]</scope>
    <source>
        <strain evidence="4 5">IHBB 11108</strain>
    </source>
</reference>
<organism evidence="4 5">
    <name type="scientific">Psychromicrobium lacuslunae</name>
    <dbReference type="NCBI Taxonomy" id="1618207"/>
    <lineage>
        <taxon>Bacteria</taxon>
        <taxon>Bacillati</taxon>
        <taxon>Actinomycetota</taxon>
        <taxon>Actinomycetes</taxon>
        <taxon>Micrococcales</taxon>
        <taxon>Micrococcaceae</taxon>
        <taxon>Psychromicrobium</taxon>
    </lineage>
</organism>
<evidence type="ECO:0000256" key="1">
    <source>
        <dbReference type="ARBA" id="ARBA00010702"/>
    </source>
</evidence>
<dbReference type="PANTHER" id="PTHR16222:SF24">
    <property type="entry name" value="ADP-RIBOSYLHYDROLASE ARH3"/>
    <property type="match status" value="1"/>
</dbReference>
<keyword evidence="5" id="KW-1185">Reference proteome</keyword>
<feature type="binding site" evidence="3">
    <location>
        <position position="56"/>
    </location>
    <ligand>
        <name>Mg(2+)</name>
        <dbReference type="ChEBI" id="CHEBI:18420"/>
        <label>1</label>
    </ligand>
</feature>